<reference evidence="2" key="2">
    <citation type="submission" date="2025-08" db="UniProtKB">
        <authorList>
            <consortium name="Ensembl"/>
        </authorList>
    </citation>
    <scope>IDENTIFICATION</scope>
</reference>
<organism evidence="2 3">
    <name type="scientific">Hucho hucho</name>
    <name type="common">huchen</name>
    <dbReference type="NCBI Taxonomy" id="62062"/>
    <lineage>
        <taxon>Eukaryota</taxon>
        <taxon>Metazoa</taxon>
        <taxon>Chordata</taxon>
        <taxon>Craniata</taxon>
        <taxon>Vertebrata</taxon>
        <taxon>Euteleostomi</taxon>
        <taxon>Actinopterygii</taxon>
        <taxon>Neopterygii</taxon>
        <taxon>Teleostei</taxon>
        <taxon>Protacanthopterygii</taxon>
        <taxon>Salmoniformes</taxon>
        <taxon>Salmonidae</taxon>
        <taxon>Salmoninae</taxon>
        <taxon>Hucho</taxon>
    </lineage>
</organism>
<feature type="region of interest" description="Disordered" evidence="1">
    <location>
        <begin position="62"/>
        <end position="98"/>
    </location>
</feature>
<dbReference type="PANTHER" id="PTHR13498">
    <property type="entry name" value="SPERM ASSOCIATED ANTIGEN 7"/>
    <property type="match status" value="1"/>
</dbReference>
<dbReference type="GeneTree" id="ENSGT00390000001520"/>
<feature type="region of interest" description="Disordered" evidence="1">
    <location>
        <begin position="1"/>
        <end position="44"/>
    </location>
</feature>
<keyword evidence="3" id="KW-1185">Reference proteome</keyword>
<dbReference type="AlphaFoldDB" id="A0A4W5R8K4"/>
<evidence type="ECO:0000256" key="1">
    <source>
        <dbReference type="SAM" id="MobiDB-lite"/>
    </source>
</evidence>
<proteinExistence type="predicted"/>
<dbReference type="PANTHER" id="PTHR13498:SF3">
    <property type="entry name" value="SPERM-ASSOCIATED ANTIGEN 7"/>
    <property type="match status" value="1"/>
</dbReference>
<protein>
    <submittedName>
        <fullName evidence="2">Sperm associated antigen 7</fullName>
    </submittedName>
</protein>
<feature type="region of interest" description="Disordered" evidence="1">
    <location>
        <begin position="130"/>
        <end position="151"/>
    </location>
</feature>
<reference evidence="3" key="1">
    <citation type="submission" date="2018-06" db="EMBL/GenBank/DDBJ databases">
        <title>Genome assembly of Danube salmon.</title>
        <authorList>
            <person name="Macqueen D.J."/>
            <person name="Gundappa M.K."/>
        </authorList>
    </citation>
    <scope>NUCLEOTIDE SEQUENCE [LARGE SCALE GENOMIC DNA]</scope>
</reference>
<dbReference type="InterPro" id="IPR017330">
    <property type="entry name" value="SPAG7"/>
</dbReference>
<evidence type="ECO:0000313" key="2">
    <source>
        <dbReference type="Ensembl" id="ENSHHUP00000082333.1"/>
    </source>
</evidence>
<reference evidence="2" key="3">
    <citation type="submission" date="2025-09" db="UniProtKB">
        <authorList>
            <consortium name="Ensembl"/>
        </authorList>
    </citation>
    <scope>IDENTIFICATION</scope>
</reference>
<accession>A0A4W5R8K4</accession>
<dbReference type="Proteomes" id="UP000314982">
    <property type="component" value="Unassembled WGS sequence"/>
</dbReference>
<dbReference type="Ensembl" id="ENSHHUT00000084939.1">
    <property type="protein sequence ID" value="ENSHHUP00000082333.1"/>
    <property type="gene ID" value="ENSHHUG00000047837.1"/>
</dbReference>
<sequence>MEKLPTVGDKESRRRDREQAARMKKMQEDEKKKSSGQGDDRVCMISRHDVEFAPSDDELEAYRKGMQWDPQKEQAALEEETANKTQKRAGSPSSNYRDKYSHLISTSAARMHTSGQQKDTCSIEQAMNVIRAKKRQKTGAEDAGEGSSTTS</sequence>
<evidence type="ECO:0000313" key="3">
    <source>
        <dbReference type="Proteomes" id="UP000314982"/>
    </source>
</evidence>
<name>A0A4W5R8K4_9TELE</name>